<protein>
    <submittedName>
        <fullName evidence="2">Uncharacterized conserved protein, DUF2141 family</fullName>
    </submittedName>
</protein>
<dbReference type="OrthoDB" id="9788332at2"/>
<feature type="chain" id="PRO_5012590836" evidence="1">
    <location>
        <begin position="25"/>
        <end position="145"/>
    </location>
</feature>
<keyword evidence="3" id="KW-1185">Reference proteome</keyword>
<evidence type="ECO:0000256" key="1">
    <source>
        <dbReference type="SAM" id="SignalP"/>
    </source>
</evidence>
<dbReference type="AlphaFoldDB" id="A0A1M7SCR5"/>
<name>A0A1M7SCR5_9SPHN</name>
<reference evidence="3" key="1">
    <citation type="submission" date="2016-12" db="EMBL/GenBank/DDBJ databases">
        <authorList>
            <person name="Varghese N."/>
            <person name="Submissions S."/>
        </authorList>
    </citation>
    <scope>NUCLEOTIDE SEQUENCE [LARGE SCALE GENOMIC DNA]</scope>
    <source>
        <strain evidence="3">DSM 11032</strain>
    </source>
</reference>
<dbReference type="Proteomes" id="UP000184391">
    <property type="component" value="Unassembled WGS sequence"/>
</dbReference>
<dbReference type="RefSeq" id="WP_084662517.1">
    <property type="nucleotide sequence ID" value="NZ_MUYH01000001.1"/>
</dbReference>
<dbReference type="InterPro" id="IPR018673">
    <property type="entry name" value="DUF2141"/>
</dbReference>
<accession>A0A1M7SCR5</accession>
<evidence type="ECO:0000313" key="3">
    <source>
        <dbReference type="Proteomes" id="UP000184391"/>
    </source>
</evidence>
<organism evidence="2 3">
    <name type="scientific">Erythrobacter sanguineus</name>
    <dbReference type="NCBI Taxonomy" id="198312"/>
    <lineage>
        <taxon>Bacteria</taxon>
        <taxon>Pseudomonadati</taxon>
        <taxon>Pseudomonadota</taxon>
        <taxon>Alphaproteobacteria</taxon>
        <taxon>Sphingomonadales</taxon>
        <taxon>Erythrobacteraceae</taxon>
        <taxon>Erythrobacter/Porphyrobacter group</taxon>
        <taxon>Erythrobacter</taxon>
    </lineage>
</organism>
<dbReference type="EMBL" id="FRDF01000007">
    <property type="protein sequence ID" value="SHN56268.1"/>
    <property type="molecule type" value="Genomic_DNA"/>
</dbReference>
<proteinExistence type="predicted"/>
<dbReference type="Pfam" id="PF09912">
    <property type="entry name" value="DUF2141"/>
    <property type="match status" value="1"/>
</dbReference>
<dbReference type="STRING" id="198312.SAMN02745193_01454"/>
<sequence length="145" mass="15553">MSHRFLSLCAVPCVAALAAFPALAEDVIVVVAGAADVPGEVACRLYDSPRNFPFGKGAEGEVRSRRGADGTACVFRDLAPGQYALVAAILPKGQDDVTRDFLGRPRQPWGVSNNIRHALRAPRHDEAIFTVERGKTTRLAITLAK</sequence>
<evidence type="ECO:0000313" key="2">
    <source>
        <dbReference type="EMBL" id="SHN56268.1"/>
    </source>
</evidence>
<gene>
    <name evidence="2" type="ORF">SAMN02745193_01454</name>
</gene>
<keyword evidence="1" id="KW-0732">Signal</keyword>
<feature type="signal peptide" evidence="1">
    <location>
        <begin position="1"/>
        <end position="24"/>
    </location>
</feature>